<evidence type="ECO:0000313" key="2">
    <source>
        <dbReference type="Proteomes" id="UP000297149"/>
    </source>
</evidence>
<dbReference type="EMBL" id="CP039396">
    <property type="protein sequence ID" value="QCD41861.1"/>
    <property type="molecule type" value="Genomic_DNA"/>
</dbReference>
<proteinExistence type="predicted"/>
<organism evidence="1 2">
    <name type="scientific">Duncaniella dubosii</name>
    <dbReference type="NCBI Taxonomy" id="2518971"/>
    <lineage>
        <taxon>Bacteria</taxon>
        <taxon>Pseudomonadati</taxon>
        <taxon>Bacteroidota</taxon>
        <taxon>Bacteroidia</taxon>
        <taxon>Bacteroidales</taxon>
        <taxon>Muribaculaceae</taxon>
        <taxon>Duncaniella</taxon>
    </lineage>
</organism>
<dbReference type="Proteomes" id="UP000297149">
    <property type="component" value="Chromosome"/>
</dbReference>
<protein>
    <submittedName>
        <fullName evidence="1">Uncharacterized protein</fullName>
    </submittedName>
</protein>
<gene>
    <name evidence="1" type="ORF">E7747_05905</name>
</gene>
<name>A0A4P7W1S1_9BACT</name>
<keyword evidence="2" id="KW-1185">Reference proteome</keyword>
<reference evidence="2" key="1">
    <citation type="submission" date="2019-02" db="EMBL/GenBank/DDBJ databases">
        <title>Isolation and identification of novel species under the genus Muribaculum.</title>
        <authorList>
            <person name="Miyake S."/>
            <person name="Ding Y."/>
            <person name="Low A."/>
            <person name="Soh M."/>
            <person name="Seedorf H."/>
        </authorList>
    </citation>
    <scope>NUCLEOTIDE SEQUENCE [LARGE SCALE GENOMIC DNA]</scope>
    <source>
        <strain evidence="2">H5</strain>
    </source>
</reference>
<dbReference type="AlphaFoldDB" id="A0A4P7W1S1"/>
<accession>A0A4P7W1S1</accession>
<dbReference type="KEGG" id="ddb:E7747_05905"/>
<dbReference type="RefSeq" id="WP_136414727.1">
    <property type="nucleotide sequence ID" value="NZ_CP039396.1"/>
</dbReference>
<evidence type="ECO:0000313" key="1">
    <source>
        <dbReference type="EMBL" id="QCD41861.1"/>
    </source>
</evidence>
<sequence>MIDVNDKFATLLKVALKGSDKALQQAYRHSLRMIAEYDLEYGPESQPRELEFRWEWIDDYRVLTVLTDGAGIHSDFSQIPGLDECIWLLYDDGAAIAVSNDTAGVMLNHPDKFGLPCDVRFEIQ</sequence>